<dbReference type="Pfam" id="PF00501">
    <property type="entry name" value="AMP-binding"/>
    <property type="match status" value="2"/>
</dbReference>
<dbReference type="InterPro" id="IPR000873">
    <property type="entry name" value="AMP-dep_synth/lig_dom"/>
</dbReference>
<feature type="domain" description="Carrier" evidence="4">
    <location>
        <begin position="966"/>
        <end position="1041"/>
    </location>
</feature>
<dbReference type="InterPro" id="IPR045851">
    <property type="entry name" value="AMP-bd_C_sf"/>
</dbReference>
<keyword evidence="2" id="KW-0596">Phosphopantetheine</keyword>
<dbReference type="Gene3D" id="3.30.559.10">
    <property type="entry name" value="Chloramphenicol acetyltransferase-like domain"/>
    <property type="match status" value="2"/>
</dbReference>
<evidence type="ECO:0000256" key="1">
    <source>
        <dbReference type="ARBA" id="ARBA00001957"/>
    </source>
</evidence>
<keyword evidence="6" id="KW-1185">Reference proteome</keyword>
<comment type="cofactor">
    <cofactor evidence="1">
        <name>pantetheine 4'-phosphate</name>
        <dbReference type="ChEBI" id="CHEBI:47942"/>
    </cofactor>
</comment>
<dbReference type="Pfam" id="PF00668">
    <property type="entry name" value="Condensation"/>
    <property type="match status" value="2"/>
</dbReference>
<evidence type="ECO:0000259" key="4">
    <source>
        <dbReference type="PROSITE" id="PS50075"/>
    </source>
</evidence>
<evidence type="ECO:0000256" key="3">
    <source>
        <dbReference type="ARBA" id="ARBA00022553"/>
    </source>
</evidence>
<organism evidence="5 6">
    <name type="scientific">Nocardiopsis lambiniae</name>
    <dbReference type="NCBI Taxonomy" id="3075539"/>
    <lineage>
        <taxon>Bacteria</taxon>
        <taxon>Bacillati</taxon>
        <taxon>Actinomycetota</taxon>
        <taxon>Actinomycetes</taxon>
        <taxon>Streptosporangiales</taxon>
        <taxon>Nocardiopsidaceae</taxon>
        <taxon>Nocardiopsis</taxon>
    </lineage>
</organism>
<dbReference type="InterPro" id="IPR010071">
    <property type="entry name" value="AA_adenyl_dom"/>
</dbReference>
<dbReference type="PROSITE" id="PS00012">
    <property type="entry name" value="PHOSPHOPANTETHEINE"/>
    <property type="match status" value="2"/>
</dbReference>
<dbReference type="Gene3D" id="2.30.38.10">
    <property type="entry name" value="Luciferase, Domain 3"/>
    <property type="match status" value="1"/>
</dbReference>
<accession>A0ABU2M5Z1</accession>
<dbReference type="InterPro" id="IPR023213">
    <property type="entry name" value="CAT-like_dom_sf"/>
</dbReference>
<dbReference type="Pfam" id="PF00975">
    <property type="entry name" value="Thioesterase"/>
    <property type="match status" value="1"/>
</dbReference>
<dbReference type="InterPro" id="IPR020802">
    <property type="entry name" value="TesA-like"/>
</dbReference>
<dbReference type="InterPro" id="IPR001031">
    <property type="entry name" value="Thioesterase"/>
</dbReference>
<dbReference type="InterPro" id="IPR020845">
    <property type="entry name" value="AMP-binding_CS"/>
</dbReference>
<dbReference type="SUPFAM" id="SSF53474">
    <property type="entry name" value="alpha/beta-Hydrolases"/>
    <property type="match status" value="1"/>
</dbReference>
<feature type="domain" description="Carrier" evidence="4">
    <location>
        <begin position="2025"/>
        <end position="2100"/>
    </location>
</feature>
<dbReference type="SUPFAM" id="SSF56801">
    <property type="entry name" value="Acetyl-CoA synthetase-like"/>
    <property type="match status" value="2"/>
</dbReference>
<dbReference type="Gene3D" id="1.10.1200.10">
    <property type="entry name" value="ACP-like"/>
    <property type="match status" value="1"/>
</dbReference>
<dbReference type="Proteomes" id="UP001183390">
    <property type="component" value="Unassembled WGS sequence"/>
</dbReference>
<dbReference type="RefSeq" id="WP_311510828.1">
    <property type="nucleotide sequence ID" value="NZ_JAVREP010000003.1"/>
</dbReference>
<dbReference type="Pfam" id="PF13193">
    <property type="entry name" value="AMP-binding_C"/>
    <property type="match status" value="2"/>
</dbReference>
<dbReference type="Gene3D" id="3.30.300.30">
    <property type="match status" value="2"/>
</dbReference>
<sequence length="2377" mass="255340">MLPLSYAQRRLWFLDRLEGPSATYNIPVVLRLSGPVDAVALEAALGDVVERHESLRTVFPALDGEPFQRVLPIEEARPVLPVVEVAEGGTAEAVAGAVRYAFDLGGEIPVRGLLLREPGGDHVLVLVLHHIAGDGWSMGPLLRDLGEAYGARLGGNGPEWEPLEIQYADYALWQEDVLGADDDPDSLAAEQIAFWRETLADLPEVLDLPADRLRPAAASYRGGIAPISLSSETHRGLLHLAAERDATLFMVLQAALAVLLDRMGAGSDIPLGTPVAGRDDEGLEELVGFFVNTLVLRTDTSGDPTFAELLDRVREADLAAFAHQDLPFDRLVEIVNPARSAAHHPLFQVMLVLQNNAGAALSLPGLEVAEEPFRTGMAKFDLTFILGESASGGGSPAGLEGGLEYATDLFDHTTAQRLVERLVRVLDTVARDAGARVGDIDLLSADERAALQKWNSTALDLPDPTATGVFGDRVREAPDATALVFGAERLTYAELDARANRLAHHLIGSGVRRGDPVAVLLDRGPDLAVTVLAATKAGAPYLLLDPAFPDERLRSMVEGAGARHLVTLAQDAGRAPTGCPPVLVDAHAEGIRAGSDRSPEVPLNGEDGLCVMFTSGSTGRPKGVLIPHRAVVGTLRGQGFADFGADQVWLQSGLLSWDVFALEFWGSLLNGARCVLQPGSHTRPELIASLVAEHGVSTLWLSAGLFNTMLDEHPGVFSSVRQVMTGGEAPSVEHLRRFRQEFPEVRLIHGYGPVEAMIFTNAVTLGELPEGRVPVGPPLAGKRVYVLDGRLRQVPVGAVGEVYAAGVGLAHGYLGLPGQTAERFLPDPFGGPGERMYRTGDLGRWTEDGELVVVGRADGQVKIRGFRIEPGEVESALGAHPGVAQAAVLVREDRPGDRRLVGYAVLETDSDADPASLRSDLGAVLPDYMVPSAVVLLDALPLNASGKLDRRALPEPDFAALSSGRAPRDAREEILCGLFAEVLGLDSVTIDDSFFDLGGHSLLATRLIGRVRAALGAEITVRDLFRAPTVAGVAEALDREGGGPVRSVPTRRERPERVPLSFAQRRLWFLDRLEGPSATYNIPVVLRLSGAVDAVALEAALGDAVERHESLRTVFPAVDGEPFQRVLPIEEARPVLPVVEVAAGGTADAVAGAVRYAFDLGGEIPVRGLLLREPGGDHVLVLVLHHIAGDGWSMGPLLRDLGEAYGARCGGSGPEWEPLEIQYADYALWQRGLLGDGEEPTELARCQADHWGEALTGLPEVLDLPADRPRPATASYRGDVSTFEVPADVHRRLAALAAERDVTLFMVLQAALAVLLDRMGAGSDIPLGTPAAGRSDRSLEELVGFFVNTLVLRTDTSGDPTFAELLDRVREADLAAFAHQDLPFDRLVEIVNPARSAAHHPLFQVMLVLQNNAGAALSLPGLEVAEEPFRTGMAKFDLTFSLGERHGPDGEPAGLEGGLEYATDLFDPESAELLTARLVRLLDAASADPRANVRDLPLLTGAEHRAAVRDYNDTAVRGRPRVLVHELFQDRVRETPDAVAVVSGDRSLTYAELDSRANRLAHRLISLGAEPESAVAVLVERSVEQLIATLAVVKCGASYVPLADSFPVSRVRDIMTDTGARVLVTDRGGPVPDAEAAHGTAVAATDDPDVDLPDHDPGVRVGDRALLYIMFTSGSTGRPKGVAVDHRNVVELALDHCWDGENHRRVLVHSAYGFDASTYEIWVPLLRGATLVVAPRTDGDAHVLARTVRDHGVTAAYFTTGLFNVMADECVEALALLREVWTSGDVASPAAVQRVLDHCPDTVVVHGYGPTETTVWSSYQTFGAGRDRLAELTLGTPMDNTTMYVLDERLRPVPPGATGELYIGGSHVARGYVGRPDLTSERFVADPLGAPGERMYRTGDLVRWTRQGSVRFLGRIDGQIKIRGFRIEPAEVEAVLGALPGVNQCAVVVREDRPGDKRLVAYVVMEPGSTLDHAAAQREMGSGLPDYMVPSRFVPLERLPLTANGKLDRRALPAPDYGSLAGGRGPRTPREEVVCGIFAEVLGLDRVGIDDSFFDLGGHSLLATRLISGVNRATGLSLGVRDLFRTPTVAGLLDAEDRSGALDVLLPLRAEGGERPLFCVHPAAGMSWCFSGLTRWLGSEQPVYGLQSRILTEPDRLPPTVEDIARDHLREVVRVQPRGPYRLLGYSFGGLVAHTMAVLLRERGEEVEFLGLMDSYPVHGRQGVSAPGHEQLMDMLLARRPEDLRPAPPRQGGPDIPRAVRELRDQDPVMAGFTEEEVTALVTAAVHHIDLTPRHVPRVFDGDVTFFRAELGRIEGAPDTDAWDPYVEGGIDVHRVGATHAQMTEPSPIEQIGGVLAAALRSHSGSERSTRMKETLT</sequence>
<dbReference type="PROSITE" id="PS00455">
    <property type="entry name" value="AMP_BINDING"/>
    <property type="match status" value="2"/>
</dbReference>
<dbReference type="Gene3D" id="3.30.559.30">
    <property type="entry name" value="Nonribosomal peptide synthetase, condensation domain"/>
    <property type="match status" value="2"/>
</dbReference>
<evidence type="ECO:0000256" key="2">
    <source>
        <dbReference type="ARBA" id="ARBA00022450"/>
    </source>
</evidence>
<keyword evidence="3" id="KW-0597">Phosphoprotein</keyword>
<dbReference type="SMART" id="SM00824">
    <property type="entry name" value="PKS_TE"/>
    <property type="match status" value="1"/>
</dbReference>
<dbReference type="InterPro" id="IPR036736">
    <property type="entry name" value="ACP-like_sf"/>
</dbReference>
<dbReference type="InterPro" id="IPR025110">
    <property type="entry name" value="AMP-bd_C"/>
</dbReference>
<evidence type="ECO:0000313" key="5">
    <source>
        <dbReference type="EMBL" id="MDT0328088.1"/>
    </source>
</evidence>
<evidence type="ECO:0000313" key="6">
    <source>
        <dbReference type="Proteomes" id="UP001183390"/>
    </source>
</evidence>
<dbReference type="SMART" id="SM00823">
    <property type="entry name" value="PKS_PP"/>
    <property type="match status" value="2"/>
</dbReference>
<name>A0ABU2M5Z1_9ACTN</name>
<dbReference type="PROSITE" id="PS50075">
    <property type="entry name" value="CARRIER"/>
    <property type="match status" value="2"/>
</dbReference>
<dbReference type="Pfam" id="PF00550">
    <property type="entry name" value="PP-binding"/>
    <property type="match status" value="2"/>
</dbReference>
<dbReference type="InterPro" id="IPR029058">
    <property type="entry name" value="AB_hydrolase_fold"/>
</dbReference>
<dbReference type="SUPFAM" id="SSF47336">
    <property type="entry name" value="ACP-like"/>
    <property type="match status" value="2"/>
</dbReference>
<dbReference type="NCBIfam" id="TIGR01733">
    <property type="entry name" value="AA-adenyl-dom"/>
    <property type="match status" value="2"/>
</dbReference>
<dbReference type="EMBL" id="JAVREP010000003">
    <property type="protein sequence ID" value="MDT0328088.1"/>
    <property type="molecule type" value="Genomic_DNA"/>
</dbReference>
<dbReference type="InterPro" id="IPR042099">
    <property type="entry name" value="ANL_N_sf"/>
</dbReference>
<gene>
    <name evidence="5" type="ORF">RM479_06640</name>
</gene>
<dbReference type="CDD" id="cd19540">
    <property type="entry name" value="LCL_NRPS-like"/>
    <property type="match status" value="2"/>
</dbReference>
<dbReference type="SUPFAM" id="SSF52777">
    <property type="entry name" value="CoA-dependent acyltransferases"/>
    <property type="match status" value="4"/>
</dbReference>
<dbReference type="InterPro" id="IPR009081">
    <property type="entry name" value="PP-bd_ACP"/>
</dbReference>
<dbReference type="PANTHER" id="PTHR45527">
    <property type="entry name" value="NONRIBOSOMAL PEPTIDE SYNTHETASE"/>
    <property type="match status" value="1"/>
</dbReference>
<dbReference type="PANTHER" id="PTHR45527:SF1">
    <property type="entry name" value="FATTY ACID SYNTHASE"/>
    <property type="match status" value="1"/>
</dbReference>
<proteinExistence type="predicted"/>
<dbReference type="CDD" id="cd12117">
    <property type="entry name" value="A_NRPS_Srf_like"/>
    <property type="match status" value="2"/>
</dbReference>
<comment type="caution">
    <text evidence="5">The sequence shown here is derived from an EMBL/GenBank/DDBJ whole genome shotgun (WGS) entry which is preliminary data.</text>
</comment>
<dbReference type="Gene3D" id="3.40.50.1820">
    <property type="entry name" value="alpha/beta hydrolase"/>
    <property type="match status" value="1"/>
</dbReference>
<dbReference type="Gene3D" id="3.40.50.980">
    <property type="match status" value="2"/>
</dbReference>
<protein>
    <submittedName>
        <fullName evidence="5">Amino acid adenylation domain-containing protein</fullName>
    </submittedName>
</protein>
<dbReference type="InterPro" id="IPR006162">
    <property type="entry name" value="Ppantetheine_attach_site"/>
</dbReference>
<dbReference type="InterPro" id="IPR020806">
    <property type="entry name" value="PKS_PP-bd"/>
</dbReference>
<dbReference type="InterPro" id="IPR001242">
    <property type="entry name" value="Condensation_dom"/>
</dbReference>
<dbReference type="Gene3D" id="3.40.50.12780">
    <property type="entry name" value="N-terminal domain of ligase-like"/>
    <property type="match status" value="1"/>
</dbReference>
<reference evidence="6" key="1">
    <citation type="submission" date="2023-07" db="EMBL/GenBank/DDBJ databases">
        <title>30 novel species of actinomycetes from the DSMZ collection.</title>
        <authorList>
            <person name="Nouioui I."/>
        </authorList>
    </citation>
    <scope>NUCLEOTIDE SEQUENCE [LARGE SCALE GENOMIC DNA]</scope>
    <source>
        <strain evidence="6">DSM 44743</strain>
    </source>
</reference>